<gene>
    <name evidence="5" type="ORF">WDK88_27565</name>
</gene>
<evidence type="ECO:0000259" key="4">
    <source>
        <dbReference type="Pfam" id="PF25975"/>
    </source>
</evidence>
<reference evidence="5" key="2">
    <citation type="submission" date="2024-03" db="EMBL/GenBank/DDBJ databases">
        <authorList>
            <person name="Bromfield E.S.P."/>
            <person name="Cloutier S."/>
        </authorList>
    </citation>
    <scope>NUCLEOTIDE SEQUENCE</scope>
    <source>
        <strain evidence="5">5S5</strain>
    </source>
</reference>
<dbReference type="InterPro" id="IPR058649">
    <property type="entry name" value="CzcB_C"/>
</dbReference>
<dbReference type="SUPFAM" id="SSF111369">
    <property type="entry name" value="HlyD-like secretion proteins"/>
    <property type="match status" value="1"/>
</dbReference>
<dbReference type="Gene3D" id="2.40.30.170">
    <property type="match status" value="1"/>
</dbReference>
<feature type="domain" description="CusB-like beta-barrel" evidence="3">
    <location>
        <begin position="250"/>
        <end position="326"/>
    </location>
</feature>
<feature type="domain" description="CzcB-like C-terminal circularly permuted SH3-like" evidence="4">
    <location>
        <begin position="333"/>
        <end position="391"/>
    </location>
</feature>
<sequence>MSFRMKHMGFAAMPVLAVLLAGAWLMTRADGVVSAKAAQSSAAQETAPQDVNVEQQYVALSDKQAASLKVMAAEQRSFRTLKNAVGSIDFNQNMLVQAFTPNPGRIVDTPLNVGDEVARGDTLFTIDSPDLLQAESSLLASSGVLELQIRTLARVRQLLKTGGGAQKDVDQATSDQQTAEGNYKAARDAVRIFGKTDAEIDRIVADRKVDSILVVPSPISGRIIARNAAPGLYVQPGNAPAPYSLADISTMWMVANVIETDAPSYRIGQPVEVRLPAYPNEVFRGRVTTLGLNIDPTSHRQLVRSVIDDPQHKLRAGMLASFTIETEPPKLSVSVPSDAIVREGDGTMTVWVTTDGRKFDRRTVTIGMEQDGWRQILSGLGAGEKVASSGAIFLSNKFANAATG</sequence>
<dbReference type="RefSeq" id="WP_338824390.1">
    <property type="nucleotide sequence ID" value="NZ_CP147708.1"/>
</dbReference>
<dbReference type="Gene3D" id="1.10.287.470">
    <property type="entry name" value="Helix hairpin bin"/>
    <property type="match status" value="1"/>
</dbReference>
<protein>
    <submittedName>
        <fullName evidence="5">Efflux RND transporter periplasmic adaptor subunit</fullName>
    </submittedName>
</protein>
<evidence type="ECO:0000256" key="1">
    <source>
        <dbReference type="ARBA" id="ARBA00009477"/>
    </source>
</evidence>
<dbReference type="NCBIfam" id="TIGR01730">
    <property type="entry name" value="RND_mfp"/>
    <property type="match status" value="1"/>
</dbReference>
<dbReference type="EMBL" id="CP147711">
    <property type="protein sequence ID" value="WXC77206.1"/>
    <property type="molecule type" value="Genomic_DNA"/>
</dbReference>
<dbReference type="Pfam" id="PF25975">
    <property type="entry name" value="CzcB_C"/>
    <property type="match status" value="1"/>
</dbReference>
<dbReference type="Pfam" id="PF25954">
    <property type="entry name" value="Beta-barrel_RND_2"/>
    <property type="match status" value="1"/>
</dbReference>
<dbReference type="Gene3D" id="2.40.50.100">
    <property type="match status" value="1"/>
</dbReference>
<dbReference type="InterPro" id="IPR006143">
    <property type="entry name" value="RND_pump_MFP"/>
</dbReference>
<keyword evidence="6" id="KW-1185">Reference proteome</keyword>
<dbReference type="InterPro" id="IPR058792">
    <property type="entry name" value="Beta-barrel_RND_2"/>
</dbReference>
<evidence type="ECO:0000313" key="6">
    <source>
        <dbReference type="Proteomes" id="UP001432046"/>
    </source>
</evidence>
<keyword evidence="2" id="KW-0813">Transport</keyword>
<dbReference type="InterPro" id="IPR051909">
    <property type="entry name" value="MFP_Cation_Efflux"/>
</dbReference>
<evidence type="ECO:0000259" key="3">
    <source>
        <dbReference type="Pfam" id="PF25954"/>
    </source>
</evidence>
<dbReference type="Gene3D" id="2.40.420.20">
    <property type="match status" value="1"/>
</dbReference>
<name>A0ABZ2NQN3_9BRAD</name>
<dbReference type="PANTHER" id="PTHR30097:SF16">
    <property type="entry name" value="CATION EFFLUX SYSTEM (CZCB-LIKE)"/>
    <property type="match status" value="1"/>
</dbReference>
<reference evidence="5" key="1">
    <citation type="journal article" date="2021" name="Int. J. Syst. Evol. Microbiol.">
        <title>Bradyrhizobium septentrionale sp. nov. (sv. septentrionale) and Bradyrhizobium quebecense sp. nov. (sv. septentrionale) associated with legumes native to Canada possess rearranged symbiosis genes and numerous insertion sequences.</title>
        <authorList>
            <person name="Bromfield E.S.P."/>
            <person name="Cloutier S."/>
        </authorList>
    </citation>
    <scope>NUCLEOTIDE SEQUENCE</scope>
    <source>
        <strain evidence="5">5S5</strain>
    </source>
</reference>
<accession>A0ABZ2NQN3</accession>
<organism evidence="5 6">
    <name type="scientific">Bradyrhizobium septentrionale</name>
    <dbReference type="NCBI Taxonomy" id="1404411"/>
    <lineage>
        <taxon>Bacteria</taxon>
        <taxon>Pseudomonadati</taxon>
        <taxon>Pseudomonadota</taxon>
        <taxon>Alphaproteobacteria</taxon>
        <taxon>Hyphomicrobiales</taxon>
        <taxon>Nitrobacteraceae</taxon>
        <taxon>Bradyrhizobium</taxon>
    </lineage>
</organism>
<proteinExistence type="inferred from homology"/>
<evidence type="ECO:0000313" key="5">
    <source>
        <dbReference type="EMBL" id="WXC77206.1"/>
    </source>
</evidence>
<evidence type="ECO:0000256" key="2">
    <source>
        <dbReference type="ARBA" id="ARBA00022448"/>
    </source>
</evidence>
<dbReference type="PANTHER" id="PTHR30097">
    <property type="entry name" value="CATION EFFLUX SYSTEM PROTEIN CUSB"/>
    <property type="match status" value="1"/>
</dbReference>
<comment type="similarity">
    <text evidence="1">Belongs to the membrane fusion protein (MFP) (TC 8.A.1) family.</text>
</comment>
<dbReference type="Proteomes" id="UP001432046">
    <property type="component" value="Chromosome"/>
</dbReference>